<dbReference type="PANTHER" id="PTHR37984:SF11">
    <property type="entry name" value="INTEGRASE CATALYTIC DOMAIN-CONTAINING PROTEIN"/>
    <property type="match status" value="1"/>
</dbReference>
<comment type="caution">
    <text evidence="2">The sequence shown here is derived from an EMBL/GenBank/DDBJ whole genome shotgun (WGS) entry which is preliminary data.</text>
</comment>
<dbReference type="PROSITE" id="PS50994">
    <property type="entry name" value="INTEGRASE"/>
    <property type="match status" value="1"/>
</dbReference>
<dbReference type="InterPro" id="IPR012337">
    <property type="entry name" value="RNaseH-like_sf"/>
</dbReference>
<dbReference type="InterPro" id="IPR001584">
    <property type="entry name" value="Integrase_cat-core"/>
</dbReference>
<dbReference type="EMBL" id="CAKOGL010000023">
    <property type="protein sequence ID" value="CAH2100736.1"/>
    <property type="molecule type" value="Genomic_DNA"/>
</dbReference>
<evidence type="ECO:0000259" key="1">
    <source>
        <dbReference type="PROSITE" id="PS50994"/>
    </source>
</evidence>
<sequence length="214" mass="24848">MLNITSLDTVKVLKEIFSRLGYPATLTCDNGNQFTSEVFQNYCKECGIVLNNIIPYWPQMNGEVERPNRNVLKRLKISQAEIRDWKEDLFSYLMMYNSTPHSVTGKSPSELFYRRQFRDKALLAPDMEYKTIDEDLSDRDLRLKEKRKEYGDLKRKATDNSLEIGEKVLVNLIKDNKLTTNFNPTTHTVTGVTGGDVNIRNDDTGKEYRRNIVH</sequence>
<name>A0AAU9UP01_EUPED</name>
<gene>
    <name evidence="2" type="ORF">EEDITHA_LOCUS15562</name>
</gene>
<organism evidence="2 3">
    <name type="scientific">Euphydryas editha</name>
    <name type="common">Edith's checkerspot</name>
    <dbReference type="NCBI Taxonomy" id="104508"/>
    <lineage>
        <taxon>Eukaryota</taxon>
        <taxon>Metazoa</taxon>
        <taxon>Ecdysozoa</taxon>
        <taxon>Arthropoda</taxon>
        <taxon>Hexapoda</taxon>
        <taxon>Insecta</taxon>
        <taxon>Pterygota</taxon>
        <taxon>Neoptera</taxon>
        <taxon>Endopterygota</taxon>
        <taxon>Lepidoptera</taxon>
        <taxon>Glossata</taxon>
        <taxon>Ditrysia</taxon>
        <taxon>Papilionoidea</taxon>
        <taxon>Nymphalidae</taxon>
        <taxon>Nymphalinae</taxon>
        <taxon>Euphydryas</taxon>
    </lineage>
</organism>
<dbReference type="Proteomes" id="UP001153954">
    <property type="component" value="Unassembled WGS sequence"/>
</dbReference>
<dbReference type="InterPro" id="IPR036397">
    <property type="entry name" value="RNaseH_sf"/>
</dbReference>
<protein>
    <recommendedName>
        <fullName evidence="1">Integrase catalytic domain-containing protein</fullName>
    </recommendedName>
</protein>
<dbReference type="Gene3D" id="3.30.420.10">
    <property type="entry name" value="Ribonuclease H-like superfamily/Ribonuclease H"/>
    <property type="match status" value="1"/>
</dbReference>
<proteinExistence type="predicted"/>
<dbReference type="SUPFAM" id="SSF53098">
    <property type="entry name" value="Ribonuclease H-like"/>
    <property type="match status" value="1"/>
</dbReference>
<dbReference type="GO" id="GO:0003676">
    <property type="term" value="F:nucleic acid binding"/>
    <property type="evidence" value="ECO:0007669"/>
    <property type="project" value="InterPro"/>
</dbReference>
<feature type="domain" description="Integrase catalytic" evidence="1">
    <location>
        <begin position="1"/>
        <end position="116"/>
    </location>
</feature>
<reference evidence="2" key="1">
    <citation type="submission" date="2022-03" db="EMBL/GenBank/DDBJ databases">
        <authorList>
            <person name="Tunstrom K."/>
        </authorList>
    </citation>
    <scope>NUCLEOTIDE SEQUENCE</scope>
</reference>
<accession>A0AAU9UP01</accession>
<dbReference type="GO" id="GO:0015074">
    <property type="term" value="P:DNA integration"/>
    <property type="evidence" value="ECO:0007669"/>
    <property type="project" value="InterPro"/>
</dbReference>
<dbReference type="AlphaFoldDB" id="A0AAU9UP01"/>
<keyword evidence="3" id="KW-1185">Reference proteome</keyword>
<evidence type="ECO:0000313" key="3">
    <source>
        <dbReference type="Proteomes" id="UP001153954"/>
    </source>
</evidence>
<dbReference type="PANTHER" id="PTHR37984">
    <property type="entry name" value="PROTEIN CBG26694"/>
    <property type="match status" value="1"/>
</dbReference>
<evidence type="ECO:0000313" key="2">
    <source>
        <dbReference type="EMBL" id="CAH2100736.1"/>
    </source>
</evidence>
<dbReference type="InterPro" id="IPR050951">
    <property type="entry name" value="Retrovirus_Pol_polyprotein"/>
</dbReference>